<keyword evidence="3" id="KW-1185">Reference proteome</keyword>
<evidence type="ECO:0000313" key="2">
    <source>
        <dbReference type="EMBL" id="PTQ43564.1"/>
    </source>
</evidence>
<reference evidence="3" key="1">
    <citation type="journal article" date="2017" name="Cell">
        <title>Insights into land plant evolution garnered from the Marchantia polymorpha genome.</title>
        <authorList>
            <person name="Bowman J.L."/>
            <person name="Kohchi T."/>
            <person name="Yamato K.T."/>
            <person name="Jenkins J."/>
            <person name="Shu S."/>
            <person name="Ishizaki K."/>
            <person name="Yamaoka S."/>
            <person name="Nishihama R."/>
            <person name="Nakamura Y."/>
            <person name="Berger F."/>
            <person name="Adam C."/>
            <person name="Aki S.S."/>
            <person name="Althoff F."/>
            <person name="Araki T."/>
            <person name="Arteaga-Vazquez M.A."/>
            <person name="Balasubrmanian S."/>
            <person name="Barry K."/>
            <person name="Bauer D."/>
            <person name="Boehm C.R."/>
            <person name="Briginshaw L."/>
            <person name="Caballero-Perez J."/>
            <person name="Catarino B."/>
            <person name="Chen F."/>
            <person name="Chiyoda S."/>
            <person name="Chovatia M."/>
            <person name="Davies K.M."/>
            <person name="Delmans M."/>
            <person name="Demura T."/>
            <person name="Dierschke T."/>
            <person name="Dolan L."/>
            <person name="Dorantes-Acosta A.E."/>
            <person name="Eklund D.M."/>
            <person name="Florent S.N."/>
            <person name="Flores-Sandoval E."/>
            <person name="Fujiyama A."/>
            <person name="Fukuzawa H."/>
            <person name="Galik B."/>
            <person name="Grimanelli D."/>
            <person name="Grimwood J."/>
            <person name="Grossniklaus U."/>
            <person name="Hamada T."/>
            <person name="Haseloff J."/>
            <person name="Hetherington A.J."/>
            <person name="Higo A."/>
            <person name="Hirakawa Y."/>
            <person name="Hundley H.N."/>
            <person name="Ikeda Y."/>
            <person name="Inoue K."/>
            <person name="Inoue S.I."/>
            <person name="Ishida S."/>
            <person name="Jia Q."/>
            <person name="Kakita M."/>
            <person name="Kanazawa T."/>
            <person name="Kawai Y."/>
            <person name="Kawashima T."/>
            <person name="Kennedy M."/>
            <person name="Kinose K."/>
            <person name="Kinoshita T."/>
            <person name="Kohara Y."/>
            <person name="Koide E."/>
            <person name="Komatsu K."/>
            <person name="Kopischke S."/>
            <person name="Kubo M."/>
            <person name="Kyozuka J."/>
            <person name="Lagercrantz U."/>
            <person name="Lin S.S."/>
            <person name="Lindquist E."/>
            <person name="Lipzen A.M."/>
            <person name="Lu C.W."/>
            <person name="De Luna E."/>
            <person name="Martienssen R.A."/>
            <person name="Minamino N."/>
            <person name="Mizutani M."/>
            <person name="Mizutani M."/>
            <person name="Mochizuki N."/>
            <person name="Monte I."/>
            <person name="Mosher R."/>
            <person name="Nagasaki H."/>
            <person name="Nakagami H."/>
            <person name="Naramoto S."/>
            <person name="Nishitani K."/>
            <person name="Ohtani M."/>
            <person name="Okamoto T."/>
            <person name="Okumura M."/>
            <person name="Phillips J."/>
            <person name="Pollak B."/>
            <person name="Reinders A."/>
            <person name="Rovekamp M."/>
            <person name="Sano R."/>
            <person name="Sawa S."/>
            <person name="Schmid M.W."/>
            <person name="Shirakawa M."/>
            <person name="Solano R."/>
            <person name="Spunde A."/>
            <person name="Suetsugu N."/>
            <person name="Sugano S."/>
            <person name="Sugiyama A."/>
            <person name="Sun R."/>
            <person name="Suzuki Y."/>
            <person name="Takenaka M."/>
            <person name="Takezawa D."/>
            <person name="Tomogane H."/>
            <person name="Tsuzuki M."/>
            <person name="Ueda T."/>
            <person name="Umeda M."/>
            <person name="Ward J.M."/>
            <person name="Watanabe Y."/>
            <person name="Yazaki K."/>
            <person name="Yokoyama R."/>
            <person name="Yoshitake Y."/>
            <person name="Yotsui I."/>
            <person name="Zachgo S."/>
            <person name="Schmutz J."/>
        </authorList>
    </citation>
    <scope>NUCLEOTIDE SEQUENCE [LARGE SCALE GENOMIC DNA]</scope>
    <source>
        <strain evidence="3">Tak-1</strain>
    </source>
</reference>
<name>A0A2R6XBT5_MARPO</name>
<proteinExistence type="predicted"/>
<evidence type="ECO:0000313" key="3">
    <source>
        <dbReference type="Proteomes" id="UP000244005"/>
    </source>
</evidence>
<dbReference type="AlphaFoldDB" id="A0A2R6XBT5"/>
<sequence>MALEHDMAKTERTRLAPILLVWAHTAAPALRTRDFPKLKLYIVLAVGSPRTDFPTGQAKRVVVGSPGTPASLV</sequence>
<dbReference type="Gramene" id="Mp3g23000.1">
    <property type="protein sequence ID" value="Mp3g23000.1.cds1"/>
    <property type="gene ID" value="Mp3g23000"/>
</dbReference>
<protein>
    <submittedName>
        <fullName evidence="2">Uncharacterized protein</fullName>
    </submittedName>
</protein>
<evidence type="ECO:0000256" key="1">
    <source>
        <dbReference type="SAM" id="MobiDB-lite"/>
    </source>
</evidence>
<organism evidence="2 3">
    <name type="scientific">Marchantia polymorpha</name>
    <name type="common">Common liverwort</name>
    <name type="synonym">Marchantia aquatica</name>
    <dbReference type="NCBI Taxonomy" id="3197"/>
    <lineage>
        <taxon>Eukaryota</taxon>
        <taxon>Viridiplantae</taxon>
        <taxon>Streptophyta</taxon>
        <taxon>Embryophyta</taxon>
        <taxon>Marchantiophyta</taxon>
        <taxon>Marchantiopsida</taxon>
        <taxon>Marchantiidae</taxon>
        <taxon>Marchantiales</taxon>
        <taxon>Marchantiaceae</taxon>
        <taxon>Marchantia</taxon>
    </lineage>
</organism>
<accession>A0A2R6XBT5</accession>
<feature type="region of interest" description="Disordered" evidence="1">
    <location>
        <begin position="53"/>
        <end position="73"/>
    </location>
</feature>
<dbReference type="Proteomes" id="UP000244005">
    <property type="component" value="Unassembled WGS sequence"/>
</dbReference>
<dbReference type="EMBL" id="KZ772696">
    <property type="protein sequence ID" value="PTQ43564.1"/>
    <property type="molecule type" value="Genomic_DNA"/>
</dbReference>
<gene>
    <name evidence="2" type="ORF">MARPO_0024s0077</name>
</gene>